<reference evidence="1" key="2">
    <citation type="journal article" date="2023" name="IMA Fungus">
        <title>Comparative genomic study of the Penicillium genus elucidates a diverse pangenome and 15 lateral gene transfer events.</title>
        <authorList>
            <person name="Petersen C."/>
            <person name="Sorensen T."/>
            <person name="Nielsen M.R."/>
            <person name="Sondergaard T.E."/>
            <person name="Sorensen J.L."/>
            <person name="Fitzpatrick D.A."/>
            <person name="Frisvad J.C."/>
            <person name="Nielsen K.L."/>
        </authorList>
    </citation>
    <scope>NUCLEOTIDE SEQUENCE</scope>
    <source>
        <strain evidence="1">IBT 26290</strain>
    </source>
</reference>
<dbReference type="AlphaFoldDB" id="A0A9W9LP71"/>
<evidence type="ECO:0000313" key="2">
    <source>
        <dbReference type="Proteomes" id="UP001149163"/>
    </source>
</evidence>
<dbReference type="Proteomes" id="UP001149163">
    <property type="component" value="Unassembled WGS sequence"/>
</dbReference>
<dbReference type="GeneID" id="81425564"/>
<accession>A0A9W9LP71</accession>
<dbReference type="RefSeq" id="XP_056545130.1">
    <property type="nucleotide sequence ID" value="XM_056686388.1"/>
</dbReference>
<dbReference type="OrthoDB" id="10622605at2759"/>
<keyword evidence="2" id="KW-1185">Reference proteome</keyword>
<comment type="caution">
    <text evidence="1">The sequence shown here is derived from an EMBL/GenBank/DDBJ whole genome shotgun (WGS) entry which is preliminary data.</text>
</comment>
<gene>
    <name evidence="1" type="ORF">N7482_004263</name>
</gene>
<organism evidence="1 2">
    <name type="scientific">Penicillium canariense</name>
    <dbReference type="NCBI Taxonomy" id="189055"/>
    <lineage>
        <taxon>Eukaryota</taxon>
        <taxon>Fungi</taxon>
        <taxon>Dikarya</taxon>
        <taxon>Ascomycota</taxon>
        <taxon>Pezizomycotina</taxon>
        <taxon>Eurotiomycetes</taxon>
        <taxon>Eurotiomycetidae</taxon>
        <taxon>Eurotiales</taxon>
        <taxon>Aspergillaceae</taxon>
        <taxon>Penicillium</taxon>
    </lineage>
</organism>
<proteinExistence type="predicted"/>
<reference evidence="1" key="1">
    <citation type="submission" date="2022-11" db="EMBL/GenBank/DDBJ databases">
        <authorList>
            <person name="Petersen C."/>
        </authorList>
    </citation>
    <scope>NUCLEOTIDE SEQUENCE</scope>
    <source>
        <strain evidence="1">IBT 26290</strain>
    </source>
</reference>
<sequence>MPLANTLGPHAKTMGWFCRPTMGNAEADTNSSIADGRFQAYRRCEQNLLESPRSGDFMTMYMSPARTAAVEWAISDAAIRRRTALPDGDAREGPRGELTEPIPAHAIHVAAIDRIGGRK</sequence>
<evidence type="ECO:0000313" key="1">
    <source>
        <dbReference type="EMBL" id="KAJ5168669.1"/>
    </source>
</evidence>
<dbReference type="EMBL" id="JAPQKN010000002">
    <property type="protein sequence ID" value="KAJ5168669.1"/>
    <property type="molecule type" value="Genomic_DNA"/>
</dbReference>
<name>A0A9W9LP71_9EURO</name>
<protein>
    <submittedName>
        <fullName evidence="1">Uncharacterized protein</fullName>
    </submittedName>
</protein>